<feature type="binding site" evidence="1">
    <location>
        <position position="84"/>
    </location>
    <ligand>
        <name>Mg(2+)</name>
        <dbReference type="ChEBI" id="CHEBI:18420"/>
        <label>2</label>
    </ligand>
</feature>
<evidence type="ECO:0000313" key="4">
    <source>
        <dbReference type="Proteomes" id="UP000250006"/>
    </source>
</evidence>
<dbReference type="InterPro" id="IPR016188">
    <property type="entry name" value="PurM-like_N"/>
</dbReference>
<feature type="binding site" evidence="1">
    <location>
        <position position="234"/>
    </location>
    <ligand>
        <name>Mg(2+)</name>
        <dbReference type="ChEBI" id="CHEBI:18420"/>
        <label>3</label>
    </ligand>
</feature>
<feature type="binding site" evidence="1">
    <location>
        <position position="54"/>
    </location>
    <ligand>
        <name>Mg(2+)</name>
        <dbReference type="ChEBI" id="CHEBI:18420"/>
        <label>1</label>
    </ligand>
</feature>
<feature type="binding site" evidence="1">
    <location>
        <position position="53"/>
    </location>
    <ligand>
        <name>Mg(2+)</name>
        <dbReference type="ChEBI" id="CHEBI:18420"/>
        <label>4</label>
    </ligand>
</feature>
<comment type="catalytic activity">
    <reaction evidence="1">
        <text>thiamine phosphate + ATP = thiamine diphosphate + ADP</text>
        <dbReference type="Rhea" id="RHEA:15913"/>
        <dbReference type="ChEBI" id="CHEBI:30616"/>
        <dbReference type="ChEBI" id="CHEBI:37575"/>
        <dbReference type="ChEBI" id="CHEBI:58937"/>
        <dbReference type="ChEBI" id="CHEBI:456216"/>
        <dbReference type="EC" id="2.7.4.16"/>
    </reaction>
</comment>
<feature type="binding site" evidence="1">
    <location>
        <position position="39"/>
    </location>
    <ligand>
        <name>Mg(2+)</name>
        <dbReference type="ChEBI" id="CHEBI:18420"/>
        <label>4</label>
    </ligand>
</feature>
<dbReference type="PIRSF" id="PIRSF005303">
    <property type="entry name" value="Thiam_monoph_kin"/>
    <property type="match status" value="1"/>
</dbReference>
<feature type="binding site" evidence="1">
    <location>
        <position position="157"/>
    </location>
    <ligand>
        <name>ATP</name>
        <dbReference type="ChEBI" id="CHEBI:30616"/>
    </ligand>
</feature>
<dbReference type="NCBIfam" id="NF004351">
    <property type="entry name" value="PRK05731.1-4"/>
    <property type="match status" value="1"/>
</dbReference>
<dbReference type="RefSeq" id="WP_229116726.1">
    <property type="nucleotide sequence ID" value="NZ_UAPQ01000001.1"/>
</dbReference>
<feature type="binding site" evidence="1">
    <location>
        <position position="305"/>
    </location>
    <ligand>
        <name>substrate</name>
    </ligand>
</feature>
<dbReference type="NCBIfam" id="TIGR01379">
    <property type="entry name" value="thiL"/>
    <property type="match status" value="1"/>
</dbReference>
<feature type="binding site" evidence="1">
    <location>
        <begin position="131"/>
        <end position="132"/>
    </location>
    <ligand>
        <name>ATP</name>
        <dbReference type="ChEBI" id="CHEBI:30616"/>
    </ligand>
</feature>
<organism evidence="3 4">
    <name type="scientific">Actinomyces bovis</name>
    <dbReference type="NCBI Taxonomy" id="1658"/>
    <lineage>
        <taxon>Bacteria</taxon>
        <taxon>Bacillati</taxon>
        <taxon>Actinomycetota</taxon>
        <taxon>Actinomycetes</taxon>
        <taxon>Actinomycetales</taxon>
        <taxon>Actinomycetaceae</taxon>
        <taxon>Actinomyces</taxon>
    </lineage>
</organism>
<dbReference type="Gene3D" id="3.90.650.10">
    <property type="entry name" value="PurM-like C-terminal domain"/>
    <property type="match status" value="1"/>
</dbReference>
<comment type="similarity">
    <text evidence="1">Belongs to the thiamine-monophosphate kinase family.</text>
</comment>
<feature type="binding site" evidence="1">
    <location>
        <position position="84"/>
    </location>
    <ligand>
        <name>Mg(2+)</name>
        <dbReference type="ChEBI" id="CHEBI:18420"/>
        <label>4</label>
    </ligand>
</feature>
<comment type="pathway">
    <text evidence="1">Cofactor biosynthesis; thiamine diphosphate biosynthesis; thiamine diphosphate from thiamine phosphate: step 1/1.</text>
</comment>
<keyword evidence="1" id="KW-0479">Metal-binding</keyword>
<dbReference type="HAMAP" id="MF_02128">
    <property type="entry name" value="TMP_kinase"/>
    <property type="match status" value="1"/>
</dbReference>
<protein>
    <recommendedName>
        <fullName evidence="1">Thiamine-monophosphate kinase</fullName>
        <shortName evidence="1">TMP kinase</shortName>
        <shortName evidence="1">Thiamine-phosphate kinase</shortName>
        <ecNumber evidence="1">2.7.4.16</ecNumber>
    </recommendedName>
</protein>
<comment type="function">
    <text evidence="1">Catalyzes the ATP-dependent phosphorylation of thiamine-monophosphate (TMP) to form thiamine-pyrophosphate (TPP), the active form of vitamin B1.</text>
</comment>
<dbReference type="EMBL" id="UAPQ01000001">
    <property type="protein sequence ID" value="SPT52602.1"/>
    <property type="molecule type" value="Genomic_DNA"/>
</dbReference>
<dbReference type="Pfam" id="PF00586">
    <property type="entry name" value="AIRS"/>
    <property type="match status" value="1"/>
</dbReference>
<feature type="binding site" evidence="1">
    <location>
        <position position="39"/>
    </location>
    <ligand>
        <name>Mg(2+)</name>
        <dbReference type="ChEBI" id="CHEBI:18420"/>
        <label>3</label>
    </ligand>
</feature>
<feature type="domain" description="PurM-like N-terminal" evidence="2">
    <location>
        <begin position="37"/>
        <end position="147"/>
    </location>
</feature>
<feature type="binding site" evidence="1">
    <location>
        <position position="132"/>
    </location>
    <ligand>
        <name>Mg(2+)</name>
        <dbReference type="ChEBI" id="CHEBI:18420"/>
        <label>1</label>
    </ligand>
</feature>
<evidence type="ECO:0000256" key="1">
    <source>
        <dbReference type="HAMAP-Rule" id="MF_02128"/>
    </source>
</evidence>
<dbReference type="PANTHER" id="PTHR30270">
    <property type="entry name" value="THIAMINE-MONOPHOSPHATE KINASE"/>
    <property type="match status" value="1"/>
</dbReference>
<comment type="caution">
    <text evidence="1">Lacks conserved residue(s) required for the propagation of feature annotation.</text>
</comment>
<name>A0ABY1VMA0_9ACTO</name>
<keyword evidence="1" id="KW-0460">Magnesium</keyword>
<keyword evidence="1 3" id="KW-0418">Kinase</keyword>
<dbReference type="Gene3D" id="3.30.1330.10">
    <property type="entry name" value="PurM-like, N-terminal domain"/>
    <property type="match status" value="1"/>
</dbReference>
<keyword evidence="4" id="KW-1185">Reference proteome</keyword>
<gene>
    <name evidence="1 3" type="primary">thiL</name>
    <name evidence="3" type="ORF">NCTC11535_00253</name>
</gene>
<dbReference type="PANTHER" id="PTHR30270:SF0">
    <property type="entry name" value="THIAMINE-MONOPHOSPHATE KINASE"/>
    <property type="match status" value="1"/>
</dbReference>
<dbReference type="GO" id="GO:0009030">
    <property type="term" value="F:thiamine-phosphate kinase activity"/>
    <property type="evidence" value="ECO:0007669"/>
    <property type="project" value="UniProtKB-EC"/>
</dbReference>
<dbReference type="InterPro" id="IPR006283">
    <property type="entry name" value="ThiL-like"/>
</dbReference>
<feature type="binding site" evidence="1">
    <location>
        <position position="55"/>
    </location>
    <ligand>
        <name>Mg(2+)</name>
        <dbReference type="ChEBI" id="CHEBI:18420"/>
        <label>1</label>
    </ligand>
</feature>
<keyword evidence="1" id="KW-0547">Nucleotide-binding</keyword>
<dbReference type="CDD" id="cd02194">
    <property type="entry name" value="ThiL"/>
    <property type="match status" value="1"/>
</dbReference>
<feature type="binding site" evidence="1">
    <location>
        <position position="354"/>
    </location>
    <ligand>
        <name>substrate</name>
    </ligand>
</feature>
<feature type="binding site" evidence="1">
    <location>
        <position position="237"/>
    </location>
    <ligand>
        <name>Mg(2+)</name>
        <dbReference type="ChEBI" id="CHEBI:18420"/>
        <label>5</label>
    </ligand>
</feature>
<feature type="binding site" evidence="1">
    <location>
        <position position="55"/>
    </location>
    <ligand>
        <name>Mg(2+)</name>
        <dbReference type="ChEBI" id="CHEBI:18420"/>
        <label>2</label>
    </ligand>
</feature>
<keyword evidence="1" id="KW-0067">ATP-binding</keyword>
<reference evidence="3 4" key="1">
    <citation type="submission" date="2018-06" db="EMBL/GenBank/DDBJ databases">
        <authorList>
            <consortium name="Pathogen Informatics"/>
            <person name="Doyle S."/>
        </authorList>
    </citation>
    <scope>NUCLEOTIDE SEQUENCE [LARGE SCALE GENOMIC DNA]</scope>
    <source>
        <strain evidence="3 4">NCTC11535</strain>
    </source>
</reference>
<sequence length="359" mass="35951">MPPLDDACLVGEVGEEALLAAFTPLLPTGGHALVGNGDDCAVLAAPDGRYCVSTDLLVEGHHFGRAWSTPEQVGARAAAQNLADVAAMGAVPTALVVGLVLPPSTTVGWVRGLARGLGAACRACGAGVVGGDLSAGEQLVVSVTVHGDLQGRAPLLRDGARPGDLLVHAGDLGRSAAGLALLRAGISGPEQLGPQASPPVREAVAWALAGFRSPAPPLGLGPALARAGARAMMDVSDSLLRDAGRLARASGVRLDLDDPGDEGSWLAGCRRRLEVLVPLLQAPGPGALTAAVARTAAAWVLTGGEDHGLLAAVPAGSQEALPAGVRVLGRVLEHAPGTPSVTVGGEPWQGAVGWDHFEA</sequence>
<comment type="miscellaneous">
    <text evidence="1">Reaction mechanism of ThiL seems to utilize a direct, inline transfer of the gamma-phosphate of ATP to TMP rather than a phosphorylated enzyme intermediate.</text>
</comment>
<feature type="binding site" evidence="1">
    <location>
        <position position="236"/>
    </location>
    <ligand>
        <name>ATP</name>
        <dbReference type="ChEBI" id="CHEBI:30616"/>
    </ligand>
</feature>
<dbReference type="InterPro" id="IPR036921">
    <property type="entry name" value="PurM-like_N_sf"/>
</dbReference>
<comment type="caution">
    <text evidence="3">The sequence shown here is derived from an EMBL/GenBank/DDBJ whole genome shotgun (WGS) entry which is preliminary data.</text>
</comment>
<accession>A0ABY1VMA0</accession>
<keyword evidence="1 3" id="KW-0808">Transferase</keyword>
<evidence type="ECO:0000313" key="3">
    <source>
        <dbReference type="EMBL" id="SPT52602.1"/>
    </source>
</evidence>
<dbReference type="SUPFAM" id="SSF55326">
    <property type="entry name" value="PurM N-terminal domain-like"/>
    <property type="match status" value="1"/>
</dbReference>
<feature type="binding site" evidence="1">
    <location>
        <position position="62"/>
    </location>
    <ligand>
        <name>substrate</name>
    </ligand>
</feature>
<evidence type="ECO:0000259" key="2">
    <source>
        <dbReference type="Pfam" id="PF00586"/>
    </source>
</evidence>
<proteinExistence type="inferred from homology"/>
<dbReference type="EC" id="2.7.4.16" evidence="1"/>
<dbReference type="Proteomes" id="UP000250006">
    <property type="component" value="Unassembled WGS sequence"/>
</dbReference>
<dbReference type="InterPro" id="IPR036676">
    <property type="entry name" value="PurM-like_C_sf"/>
</dbReference>
<feature type="binding site" evidence="1">
    <location>
        <position position="84"/>
    </location>
    <ligand>
        <name>Mg(2+)</name>
        <dbReference type="ChEBI" id="CHEBI:18420"/>
        <label>3</label>
    </ligand>
</feature>
<keyword evidence="1" id="KW-0784">Thiamine biosynthesis</keyword>
<dbReference type="SUPFAM" id="SSF56042">
    <property type="entry name" value="PurM C-terminal domain-like"/>
    <property type="match status" value="1"/>
</dbReference>